<dbReference type="AlphaFoldDB" id="A0A916SB42"/>
<dbReference type="InterPro" id="IPR010843">
    <property type="entry name" value="Uncharacterised_AroM"/>
</dbReference>
<evidence type="ECO:0000313" key="2">
    <source>
        <dbReference type="Proteomes" id="UP000613512"/>
    </source>
</evidence>
<dbReference type="NCBIfam" id="NF007788">
    <property type="entry name" value="PRK10481.1"/>
    <property type="match status" value="1"/>
</dbReference>
<dbReference type="Gene3D" id="3.40.50.1860">
    <property type="match status" value="1"/>
</dbReference>
<dbReference type="GO" id="GO:0016855">
    <property type="term" value="F:racemase and epimerase activity, acting on amino acids and derivatives"/>
    <property type="evidence" value="ECO:0007669"/>
    <property type="project" value="InterPro"/>
</dbReference>
<reference evidence="1" key="2">
    <citation type="submission" date="2020-09" db="EMBL/GenBank/DDBJ databases">
        <authorList>
            <person name="Sun Q."/>
            <person name="Zhou Y."/>
        </authorList>
    </citation>
    <scope>NUCLEOTIDE SEQUENCE</scope>
    <source>
        <strain evidence="1">CGMCC 1.12408</strain>
    </source>
</reference>
<dbReference type="EMBL" id="BMEY01000029">
    <property type="protein sequence ID" value="GGA91342.1"/>
    <property type="molecule type" value="Genomic_DNA"/>
</dbReference>
<evidence type="ECO:0008006" key="3">
    <source>
        <dbReference type="Google" id="ProtNLM"/>
    </source>
</evidence>
<dbReference type="RefSeq" id="WP_188386192.1">
    <property type="nucleotide sequence ID" value="NZ_BMEY01000029.1"/>
</dbReference>
<accession>A0A916SB42</accession>
<dbReference type="Pfam" id="PF07302">
    <property type="entry name" value="AroM"/>
    <property type="match status" value="1"/>
</dbReference>
<sequence>MVNGKVGVLTIGQSPRTDVTPSIQAILGNEIQIIERGGLDSLTEETLEEIAPELSSTTYISRLRNGKSVKIAKDKLLPLLQQELTALEEEADVIIMLCTGDFPTLTTTKPIIYPDKVLSHSLQAIQKNGNLGLIIPLEEQRESLIGKWKNLKMDIFVEVASPYEESDIKGAGEKLKKKGADVIVLDCMGYNEIQKQEVKQVFGGPVILPRTLTARIAAEYVL</sequence>
<gene>
    <name evidence="1" type="ORF">GCM10008025_37300</name>
</gene>
<protein>
    <recommendedName>
        <fullName evidence="3">Protein AroM</fullName>
    </recommendedName>
</protein>
<organism evidence="1 2">
    <name type="scientific">Ornithinibacillus halotolerans</name>
    <dbReference type="NCBI Taxonomy" id="1274357"/>
    <lineage>
        <taxon>Bacteria</taxon>
        <taxon>Bacillati</taxon>
        <taxon>Bacillota</taxon>
        <taxon>Bacilli</taxon>
        <taxon>Bacillales</taxon>
        <taxon>Bacillaceae</taxon>
        <taxon>Ornithinibacillus</taxon>
    </lineage>
</organism>
<proteinExistence type="predicted"/>
<comment type="caution">
    <text evidence="1">The sequence shown here is derived from an EMBL/GenBank/DDBJ whole genome shotgun (WGS) entry which is preliminary data.</text>
</comment>
<dbReference type="Proteomes" id="UP000613512">
    <property type="component" value="Unassembled WGS sequence"/>
</dbReference>
<reference evidence="1" key="1">
    <citation type="journal article" date="2014" name="Int. J. Syst. Evol. Microbiol.">
        <title>Complete genome sequence of Corynebacterium casei LMG S-19264T (=DSM 44701T), isolated from a smear-ripened cheese.</title>
        <authorList>
            <consortium name="US DOE Joint Genome Institute (JGI-PGF)"/>
            <person name="Walter F."/>
            <person name="Albersmeier A."/>
            <person name="Kalinowski J."/>
            <person name="Ruckert C."/>
        </authorList>
    </citation>
    <scope>NUCLEOTIDE SEQUENCE</scope>
    <source>
        <strain evidence="1">CGMCC 1.12408</strain>
    </source>
</reference>
<name>A0A916SB42_9BACI</name>
<evidence type="ECO:0000313" key="1">
    <source>
        <dbReference type="EMBL" id="GGA91342.1"/>
    </source>
</evidence>
<dbReference type="InterPro" id="IPR001920">
    <property type="entry name" value="Asp/Glu_race"/>
</dbReference>
<keyword evidence="2" id="KW-1185">Reference proteome</keyword>